<sequence length="41" mass="4494">MKKPLGGLPRRQPRTLRTWASLTAVGRFAEALGIKGFAVEL</sequence>
<proteinExistence type="predicted"/>
<protein>
    <submittedName>
        <fullName evidence="1">Uncharacterized protein</fullName>
    </submittedName>
</protein>
<comment type="caution">
    <text evidence="1">The sequence shown here is derived from an EMBL/GenBank/DDBJ whole genome shotgun (WGS) entry which is preliminary data.</text>
</comment>
<name>A0ABW8WCW9_9PSED</name>
<keyword evidence="2" id="KW-1185">Reference proteome</keyword>
<evidence type="ECO:0000313" key="2">
    <source>
        <dbReference type="Proteomes" id="UP001628646"/>
    </source>
</evidence>
<dbReference type="EMBL" id="JBJNUY010000024">
    <property type="protein sequence ID" value="MFL9002779.1"/>
    <property type="molecule type" value="Genomic_DNA"/>
</dbReference>
<organism evidence="1 2">
    <name type="scientific">Pseudomonas azerbaijanorientalis</name>
    <dbReference type="NCBI Taxonomy" id="2842350"/>
    <lineage>
        <taxon>Bacteria</taxon>
        <taxon>Pseudomonadati</taxon>
        <taxon>Pseudomonadota</taxon>
        <taxon>Gammaproteobacteria</taxon>
        <taxon>Pseudomonadales</taxon>
        <taxon>Pseudomonadaceae</taxon>
        <taxon>Pseudomonas</taxon>
    </lineage>
</organism>
<reference evidence="1 2" key="1">
    <citation type="submission" date="2024-12" db="EMBL/GenBank/DDBJ databases">
        <title>Pseudomonas species isolated from Lotus nodules promote plant growth.</title>
        <authorList>
            <person name="Yu Y.-H."/>
            <person name="Kurtenbach J."/>
            <person name="Crosbie D."/>
            <person name="Brachmann A."/>
            <person name="Marin M."/>
        </authorList>
    </citation>
    <scope>NUCLEOTIDE SEQUENCE [LARGE SCALE GENOMIC DNA]</scope>
    <source>
        <strain evidence="1 2">PLb11B</strain>
    </source>
</reference>
<gene>
    <name evidence="1" type="ORF">ACJ8NA_29615</name>
</gene>
<dbReference type="Proteomes" id="UP001628646">
    <property type="component" value="Unassembled WGS sequence"/>
</dbReference>
<evidence type="ECO:0000313" key="1">
    <source>
        <dbReference type="EMBL" id="MFL9002779.1"/>
    </source>
</evidence>
<accession>A0ABW8WCW9</accession>
<dbReference type="RefSeq" id="WP_407802659.1">
    <property type="nucleotide sequence ID" value="NZ_JBJNUX010000040.1"/>
</dbReference>